<feature type="compositionally biased region" description="Low complexity" evidence="1">
    <location>
        <begin position="125"/>
        <end position="136"/>
    </location>
</feature>
<dbReference type="AlphaFoldDB" id="A0A9P4PSE5"/>
<evidence type="ECO:0000256" key="1">
    <source>
        <dbReference type="SAM" id="MobiDB-lite"/>
    </source>
</evidence>
<name>A0A9P4PSE5_9PLEO</name>
<feature type="region of interest" description="Disordered" evidence="1">
    <location>
        <begin position="105"/>
        <end position="138"/>
    </location>
</feature>
<dbReference type="Proteomes" id="UP000799764">
    <property type="component" value="Unassembled WGS sequence"/>
</dbReference>
<feature type="region of interest" description="Disordered" evidence="1">
    <location>
        <begin position="1"/>
        <end position="26"/>
    </location>
</feature>
<evidence type="ECO:0000313" key="2">
    <source>
        <dbReference type="EMBL" id="KAF2448001.1"/>
    </source>
</evidence>
<gene>
    <name evidence="2" type="ORF">P171DRAFT_441872</name>
</gene>
<accession>A0A9P4PSE5</accession>
<protein>
    <submittedName>
        <fullName evidence="2">Uncharacterized protein</fullName>
    </submittedName>
</protein>
<proteinExistence type="predicted"/>
<reference evidence="2" key="1">
    <citation type="journal article" date="2020" name="Stud. Mycol.">
        <title>101 Dothideomycetes genomes: a test case for predicting lifestyles and emergence of pathogens.</title>
        <authorList>
            <person name="Haridas S."/>
            <person name="Albert R."/>
            <person name="Binder M."/>
            <person name="Bloem J."/>
            <person name="Labutti K."/>
            <person name="Salamov A."/>
            <person name="Andreopoulos B."/>
            <person name="Baker S."/>
            <person name="Barry K."/>
            <person name="Bills G."/>
            <person name="Bluhm B."/>
            <person name="Cannon C."/>
            <person name="Castanera R."/>
            <person name="Culley D."/>
            <person name="Daum C."/>
            <person name="Ezra D."/>
            <person name="Gonzalez J."/>
            <person name="Henrissat B."/>
            <person name="Kuo A."/>
            <person name="Liang C."/>
            <person name="Lipzen A."/>
            <person name="Lutzoni F."/>
            <person name="Magnuson J."/>
            <person name="Mondo S."/>
            <person name="Nolan M."/>
            <person name="Ohm R."/>
            <person name="Pangilinan J."/>
            <person name="Park H.-J."/>
            <person name="Ramirez L."/>
            <person name="Alfaro M."/>
            <person name="Sun H."/>
            <person name="Tritt A."/>
            <person name="Yoshinaga Y."/>
            <person name="Zwiers L.-H."/>
            <person name="Turgeon B."/>
            <person name="Goodwin S."/>
            <person name="Spatafora J."/>
            <person name="Crous P."/>
            <person name="Grigoriev I."/>
        </authorList>
    </citation>
    <scope>NUCLEOTIDE SEQUENCE</scope>
    <source>
        <strain evidence="2">CBS 690.94</strain>
    </source>
</reference>
<keyword evidence="3" id="KW-1185">Reference proteome</keyword>
<comment type="caution">
    <text evidence="2">The sequence shown here is derived from an EMBL/GenBank/DDBJ whole genome shotgun (WGS) entry which is preliminary data.</text>
</comment>
<organism evidence="2 3">
    <name type="scientific">Karstenula rhodostoma CBS 690.94</name>
    <dbReference type="NCBI Taxonomy" id="1392251"/>
    <lineage>
        <taxon>Eukaryota</taxon>
        <taxon>Fungi</taxon>
        <taxon>Dikarya</taxon>
        <taxon>Ascomycota</taxon>
        <taxon>Pezizomycotina</taxon>
        <taxon>Dothideomycetes</taxon>
        <taxon>Pleosporomycetidae</taxon>
        <taxon>Pleosporales</taxon>
        <taxon>Massarineae</taxon>
        <taxon>Didymosphaeriaceae</taxon>
        <taxon>Karstenula</taxon>
    </lineage>
</organism>
<sequence>MSKPHSGGRRYEPDPSQCGDQPRRRDGPAVSLYMSMEDAACSPRRCASHRIASHSGCWTVETRALEKHACVSRLQRGLRWLLESEFVVLISTLATTAASPTPWPWQQIAPRYSTGPPRWRRRKGPTPNTTSSSSTPHVACAPQSLTLAQPSSADSLTLTTPSAMPYQTHIRGTTPAPIPHIFLSAPYRPAPFGFVSVPRHCFGRATLTCPPPP</sequence>
<dbReference type="EMBL" id="MU001496">
    <property type="protein sequence ID" value="KAF2448001.1"/>
    <property type="molecule type" value="Genomic_DNA"/>
</dbReference>
<evidence type="ECO:0000313" key="3">
    <source>
        <dbReference type="Proteomes" id="UP000799764"/>
    </source>
</evidence>